<dbReference type="Pfam" id="PF03466">
    <property type="entry name" value="LysR_substrate"/>
    <property type="match status" value="1"/>
</dbReference>
<dbReference type="InterPro" id="IPR058163">
    <property type="entry name" value="LysR-type_TF_proteobact-type"/>
</dbReference>
<organism evidence="7 8">
    <name type="scientific">Pendulispora albinea</name>
    <dbReference type="NCBI Taxonomy" id="2741071"/>
    <lineage>
        <taxon>Bacteria</taxon>
        <taxon>Pseudomonadati</taxon>
        <taxon>Myxococcota</taxon>
        <taxon>Myxococcia</taxon>
        <taxon>Myxococcales</taxon>
        <taxon>Sorangiineae</taxon>
        <taxon>Pendulisporaceae</taxon>
        <taxon>Pendulispora</taxon>
    </lineage>
</organism>
<reference evidence="7 8" key="1">
    <citation type="submission" date="2021-12" db="EMBL/GenBank/DDBJ databases">
        <title>Discovery of the Pendulisporaceae a myxobacterial family with distinct sporulation behavior and unique specialized metabolism.</title>
        <authorList>
            <person name="Garcia R."/>
            <person name="Popoff A."/>
            <person name="Bader C.D."/>
            <person name="Loehr J."/>
            <person name="Walesch S."/>
            <person name="Walt C."/>
            <person name="Boldt J."/>
            <person name="Bunk B."/>
            <person name="Haeckl F.J.F.P.J."/>
            <person name="Gunesch A.P."/>
            <person name="Birkelbach J."/>
            <person name="Nuebel U."/>
            <person name="Pietschmann T."/>
            <person name="Bach T."/>
            <person name="Mueller R."/>
        </authorList>
    </citation>
    <scope>NUCLEOTIDE SEQUENCE [LARGE SCALE GENOMIC DNA]</scope>
    <source>
        <strain evidence="7 8">MSr11954</strain>
    </source>
</reference>
<dbReference type="Proteomes" id="UP001370348">
    <property type="component" value="Chromosome"/>
</dbReference>
<dbReference type="RefSeq" id="WP_394827242.1">
    <property type="nucleotide sequence ID" value="NZ_CP089984.1"/>
</dbReference>
<dbReference type="PRINTS" id="PR00039">
    <property type="entry name" value="HTHLYSR"/>
</dbReference>
<evidence type="ECO:0000256" key="4">
    <source>
        <dbReference type="ARBA" id="ARBA00023163"/>
    </source>
</evidence>
<dbReference type="InterPro" id="IPR036388">
    <property type="entry name" value="WH-like_DNA-bd_sf"/>
</dbReference>
<feature type="domain" description="HTH lysR-type" evidence="6">
    <location>
        <begin position="15"/>
        <end position="65"/>
    </location>
</feature>
<feature type="region of interest" description="Disordered" evidence="5">
    <location>
        <begin position="310"/>
        <end position="329"/>
    </location>
</feature>
<dbReference type="InterPro" id="IPR000847">
    <property type="entry name" value="LysR_HTH_N"/>
</dbReference>
<evidence type="ECO:0000256" key="5">
    <source>
        <dbReference type="SAM" id="MobiDB-lite"/>
    </source>
</evidence>
<keyword evidence="2" id="KW-0805">Transcription regulation</keyword>
<dbReference type="CDD" id="cd08422">
    <property type="entry name" value="PBP2_CrgA_like"/>
    <property type="match status" value="1"/>
</dbReference>
<name>A0ABZ2M5N4_9BACT</name>
<keyword evidence="3" id="KW-0238">DNA-binding</keyword>
<dbReference type="PANTHER" id="PTHR30537">
    <property type="entry name" value="HTH-TYPE TRANSCRIPTIONAL REGULATOR"/>
    <property type="match status" value="1"/>
</dbReference>
<keyword evidence="8" id="KW-1185">Reference proteome</keyword>
<evidence type="ECO:0000256" key="1">
    <source>
        <dbReference type="ARBA" id="ARBA00009437"/>
    </source>
</evidence>
<evidence type="ECO:0000256" key="2">
    <source>
        <dbReference type="ARBA" id="ARBA00023015"/>
    </source>
</evidence>
<dbReference type="PANTHER" id="PTHR30537:SF5">
    <property type="entry name" value="HTH-TYPE TRANSCRIPTIONAL ACTIVATOR TTDR-RELATED"/>
    <property type="match status" value="1"/>
</dbReference>
<evidence type="ECO:0000259" key="6">
    <source>
        <dbReference type="PROSITE" id="PS50931"/>
    </source>
</evidence>
<dbReference type="EMBL" id="CP089984">
    <property type="protein sequence ID" value="WXB17608.1"/>
    <property type="molecule type" value="Genomic_DNA"/>
</dbReference>
<dbReference type="Gene3D" id="3.40.190.290">
    <property type="match status" value="1"/>
</dbReference>
<proteinExistence type="inferred from homology"/>
<evidence type="ECO:0000313" key="7">
    <source>
        <dbReference type="EMBL" id="WXB17608.1"/>
    </source>
</evidence>
<gene>
    <name evidence="7" type="ORF">LZC94_10080</name>
</gene>
<dbReference type="SUPFAM" id="SSF53850">
    <property type="entry name" value="Periplasmic binding protein-like II"/>
    <property type="match status" value="1"/>
</dbReference>
<dbReference type="Gene3D" id="1.10.10.10">
    <property type="entry name" value="Winged helix-like DNA-binding domain superfamily/Winged helix DNA-binding domain"/>
    <property type="match status" value="1"/>
</dbReference>
<comment type="similarity">
    <text evidence="1">Belongs to the LysR transcriptional regulatory family.</text>
</comment>
<keyword evidence="4" id="KW-0804">Transcription</keyword>
<dbReference type="InterPro" id="IPR036390">
    <property type="entry name" value="WH_DNA-bd_sf"/>
</dbReference>
<dbReference type="SUPFAM" id="SSF46785">
    <property type="entry name" value="Winged helix' DNA-binding domain"/>
    <property type="match status" value="1"/>
</dbReference>
<sequence>MAKQTNKNGLEGLGVLRAVVEAGSFMGAGEALGLTQPAVSRSIGRLEARIGVRIFQRSARSIALTDEGGRFYESIAPHLRAIEEATNEAGRSLAKVRGRLRVNVDPGTAQFVLMPRLGPFMAMHPELFVELAVRDRIGDLIRDGIDVAVRLGNPEPSALKARLLMHTRVVTCASPEYLEQHGTPRRPLDLEKHRCVLMRDPTTGSHFGWVFVRGKDVVPVNVKGQIMVNHFGPMLAACLAGQGIAQFSHLHVREALAHGQLVQVLPGWADETYPLYALYHSAQNMSAKIRAFVDYVVAITQDEAGGAAPRRASRRGVFRDNRGARAADK</sequence>
<dbReference type="Pfam" id="PF00126">
    <property type="entry name" value="HTH_1"/>
    <property type="match status" value="1"/>
</dbReference>
<protein>
    <submittedName>
        <fullName evidence="7">LysR family transcriptional regulator</fullName>
    </submittedName>
</protein>
<feature type="compositionally biased region" description="Basic and acidic residues" evidence="5">
    <location>
        <begin position="317"/>
        <end position="329"/>
    </location>
</feature>
<dbReference type="InterPro" id="IPR005119">
    <property type="entry name" value="LysR_subst-bd"/>
</dbReference>
<dbReference type="PROSITE" id="PS50931">
    <property type="entry name" value="HTH_LYSR"/>
    <property type="match status" value="1"/>
</dbReference>
<evidence type="ECO:0000313" key="8">
    <source>
        <dbReference type="Proteomes" id="UP001370348"/>
    </source>
</evidence>
<accession>A0ABZ2M5N4</accession>
<evidence type="ECO:0000256" key="3">
    <source>
        <dbReference type="ARBA" id="ARBA00023125"/>
    </source>
</evidence>